<reference evidence="3 5" key="2">
    <citation type="submission" date="2020-02" db="EMBL/GenBank/DDBJ databases">
        <title>Genome sequence of Parvularcula flava strain NH6-79.</title>
        <authorList>
            <person name="Abdul Karim M.H."/>
            <person name="Lam M.Q."/>
            <person name="Chen S.J."/>
            <person name="Yahya A."/>
            <person name="Shahir S."/>
            <person name="Shamsir M.S."/>
            <person name="Chong C.S."/>
        </authorList>
    </citation>
    <scope>NUCLEOTIDE SEQUENCE [LARGE SCALE GENOMIC DNA]</scope>
    <source>
        <strain evidence="3 5">NH6-79</strain>
    </source>
</reference>
<proteinExistence type="predicted"/>
<keyword evidence="1" id="KW-0472">Membrane</keyword>
<dbReference type="RefSeq" id="WP_166426488.1">
    <property type="nucleotide sequence ID" value="NZ_BMGZ01000002.1"/>
</dbReference>
<feature type="transmembrane region" description="Helical" evidence="1">
    <location>
        <begin position="82"/>
        <end position="102"/>
    </location>
</feature>
<feature type="transmembrane region" description="Helical" evidence="1">
    <location>
        <begin position="7"/>
        <end position="25"/>
    </location>
</feature>
<evidence type="ECO:0000313" key="5">
    <source>
        <dbReference type="Proteomes" id="UP000818603"/>
    </source>
</evidence>
<dbReference type="EMBL" id="VCJR02000002">
    <property type="protein sequence ID" value="NHK28435.1"/>
    <property type="molecule type" value="Genomic_DNA"/>
</dbReference>
<evidence type="ECO:0000313" key="4">
    <source>
        <dbReference type="Proteomes" id="UP000621856"/>
    </source>
</evidence>
<keyword evidence="1" id="KW-1133">Transmembrane helix</keyword>
<reference evidence="2" key="1">
    <citation type="journal article" date="2014" name="Int. J. Syst. Evol. Microbiol.">
        <title>Complete genome sequence of Corynebacterium casei LMG S-19264T (=DSM 44701T), isolated from a smear-ripened cheese.</title>
        <authorList>
            <consortium name="US DOE Joint Genome Institute (JGI-PGF)"/>
            <person name="Walter F."/>
            <person name="Albersmeier A."/>
            <person name="Kalinowski J."/>
            <person name="Ruckert C."/>
        </authorList>
    </citation>
    <scope>NUCLEOTIDE SEQUENCE</scope>
    <source>
        <strain evidence="2">CGMCC 1.14984</strain>
    </source>
</reference>
<evidence type="ECO:0000256" key="1">
    <source>
        <dbReference type="SAM" id="Phobius"/>
    </source>
</evidence>
<dbReference type="Pfam" id="PF13858">
    <property type="entry name" value="DUF4199"/>
    <property type="match status" value="1"/>
</dbReference>
<comment type="caution">
    <text evidence="2">The sequence shown here is derived from an EMBL/GenBank/DDBJ whole genome shotgun (WGS) entry which is preliminary data.</text>
</comment>
<name>A0A8J3EPL0_9PROT</name>
<dbReference type="InterPro" id="IPR025250">
    <property type="entry name" value="DUF4199"/>
</dbReference>
<dbReference type="Proteomes" id="UP000621856">
    <property type="component" value="Unassembled WGS sequence"/>
</dbReference>
<dbReference type="AlphaFoldDB" id="A0A8J3EPL0"/>
<dbReference type="EMBL" id="BMGZ01000002">
    <property type="protein sequence ID" value="GGH98468.1"/>
    <property type="molecule type" value="Genomic_DNA"/>
</dbReference>
<dbReference type="Proteomes" id="UP000818603">
    <property type="component" value="Unassembled WGS sequence"/>
</dbReference>
<organism evidence="2 4">
    <name type="scientific">Aquisalinus luteolus</name>
    <dbReference type="NCBI Taxonomy" id="1566827"/>
    <lineage>
        <taxon>Bacteria</taxon>
        <taxon>Pseudomonadati</taxon>
        <taxon>Pseudomonadota</taxon>
        <taxon>Alphaproteobacteria</taxon>
        <taxon>Parvularculales</taxon>
        <taxon>Parvularculaceae</taxon>
        <taxon>Aquisalinus</taxon>
    </lineage>
</organism>
<sequence>MIRFLPAFGLGLAIAFVASVIYIIGWEAYLAATGNEFIDNYIAANIEAKREAGLSGAEMDAFMAEMDKMRIAYGNPVFRVPITFTEIFPVGFLIALISAAILRNPKVLPAR</sequence>
<keyword evidence="5" id="KW-1185">Reference proteome</keyword>
<keyword evidence="1" id="KW-0812">Transmembrane</keyword>
<evidence type="ECO:0000313" key="2">
    <source>
        <dbReference type="EMBL" id="GGH98468.1"/>
    </source>
</evidence>
<gene>
    <name evidence="3" type="ORF">FF098_011010</name>
    <name evidence="2" type="ORF">GCM10011355_22130</name>
</gene>
<protein>
    <submittedName>
        <fullName evidence="3">DUF4199 domain-containing protein</fullName>
    </submittedName>
</protein>
<evidence type="ECO:0000313" key="3">
    <source>
        <dbReference type="EMBL" id="NHK28435.1"/>
    </source>
</evidence>
<accession>A0A8J3EPL0</accession>
<reference evidence="2" key="3">
    <citation type="submission" date="2020-09" db="EMBL/GenBank/DDBJ databases">
        <authorList>
            <person name="Sun Q."/>
            <person name="Zhou Y."/>
        </authorList>
    </citation>
    <scope>NUCLEOTIDE SEQUENCE</scope>
    <source>
        <strain evidence="2">CGMCC 1.14984</strain>
    </source>
</reference>